<organism evidence="2 3">
    <name type="scientific">Estrella lausannensis</name>
    <dbReference type="NCBI Taxonomy" id="483423"/>
    <lineage>
        <taxon>Bacteria</taxon>
        <taxon>Pseudomonadati</taxon>
        <taxon>Chlamydiota</taxon>
        <taxon>Chlamydiia</taxon>
        <taxon>Parachlamydiales</taxon>
        <taxon>Candidatus Criblamydiaceae</taxon>
        <taxon>Estrella</taxon>
    </lineage>
</organism>
<dbReference type="SUPFAM" id="SSF53474">
    <property type="entry name" value="alpha/beta-Hydrolases"/>
    <property type="match status" value="1"/>
</dbReference>
<protein>
    <submittedName>
        <fullName evidence="2">Alpha/beta hydrolase</fullName>
    </submittedName>
</protein>
<dbReference type="RefSeq" id="WP_098037906.1">
    <property type="nucleotide sequence ID" value="NZ_CWGJ01000011.1"/>
</dbReference>
<dbReference type="Gene3D" id="3.40.50.1820">
    <property type="entry name" value="alpha/beta hydrolase"/>
    <property type="match status" value="1"/>
</dbReference>
<dbReference type="OrthoDB" id="9808398at2"/>
<gene>
    <name evidence="2" type="ORF">ELAC_0700</name>
</gene>
<keyword evidence="2" id="KW-0378">Hydrolase</keyword>
<dbReference type="EMBL" id="CWGJ01000011">
    <property type="protein sequence ID" value="CRX38052.1"/>
    <property type="molecule type" value="Genomic_DNA"/>
</dbReference>
<dbReference type="InterPro" id="IPR050266">
    <property type="entry name" value="AB_hydrolase_sf"/>
</dbReference>
<dbReference type="GO" id="GO:0016787">
    <property type="term" value="F:hydrolase activity"/>
    <property type="evidence" value="ECO:0007669"/>
    <property type="project" value="UniProtKB-KW"/>
</dbReference>
<feature type="domain" description="AB hydrolase-1" evidence="1">
    <location>
        <begin position="32"/>
        <end position="266"/>
    </location>
</feature>
<keyword evidence="3" id="KW-1185">Reference proteome</keyword>
<dbReference type="Proteomes" id="UP000220251">
    <property type="component" value="Unassembled WGS sequence"/>
</dbReference>
<evidence type="ECO:0000313" key="3">
    <source>
        <dbReference type="Proteomes" id="UP000220251"/>
    </source>
</evidence>
<evidence type="ECO:0000259" key="1">
    <source>
        <dbReference type="Pfam" id="PF00561"/>
    </source>
</evidence>
<proteinExistence type="predicted"/>
<sequence>MNVQGSPASDASSVPLSFIKEEAKTRSPAELPILFIHGAESSKETWTGPINALKDRHTIYAIDLRGHGETPIGDAKEFSLQNLVNDVRNFVHQEHLNRFILVAHSMGTRIATAFAADYPEFVAGYVIEDMEMLPREKEIVSEEELHALSIFKQRHPTIKSAAEELERYGYSRAKIDSWIRQNRIVETPHGVHIGINPWVTLLAKNNISASIEPMEKMKKLAESKIPVLLMKAEADSSVSPEGLQRMKNAYPEMEVCIIPNATHSIHKADLDAFLYQLHGFIDTLERSQ</sequence>
<dbReference type="PANTHER" id="PTHR43798">
    <property type="entry name" value="MONOACYLGLYCEROL LIPASE"/>
    <property type="match status" value="1"/>
</dbReference>
<dbReference type="InterPro" id="IPR000073">
    <property type="entry name" value="AB_hydrolase_1"/>
</dbReference>
<dbReference type="Pfam" id="PF00561">
    <property type="entry name" value="Abhydrolase_1"/>
    <property type="match status" value="1"/>
</dbReference>
<evidence type="ECO:0000313" key="2">
    <source>
        <dbReference type="EMBL" id="CRX38052.1"/>
    </source>
</evidence>
<accession>A0A0H5DNY8</accession>
<dbReference type="InterPro" id="IPR029058">
    <property type="entry name" value="AB_hydrolase_fold"/>
</dbReference>
<dbReference type="AlphaFoldDB" id="A0A0H5DNY8"/>
<name>A0A0H5DNY8_9BACT</name>
<reference evidence="3" key="1">
    <citation type="submission" date="2015-06" db="EMBL/GenBank/DDBJ databases">
        <authorList>
            <person name="Bertelli C."/>
        </authorList>
    </citation>
    <scope>NUCLEOTIDE SEQUENCE [LARGE SCALE GENOMIC DNA]</scope>
    <source>
        <strain evidence="3">CRIB-30</strain>
    </source>
</reference>